<dbReference type="AlphaFoldDB" id="A0A1Y4PAS8"/>
<dbReference type="PANTHER" id="PTHR33295">
    <property type="entry name" value="ATPASE"/>
    <property type="match status" value="1"/>
</dbReference>
<dbReference type="Pfam" id="PF13635">
    <property type="entry name" value="DUF4143"/>
    <property type="match status" value="1"/>
</dbReference>
<name>A0A1Y4PAS8_BACOV</name>
<dbReference type="Pfam" id="PF13173">
    <property type="entry name" value="AAA_14"/>
    <property type="match status" value="1"/>
</dbReference>
<dbReference type="RefSeq" id="WP_004324469.1">
    <property type="nucleotide sequence ID" value="NZ_BAABYV010000001.1"/>
</dbReference>
<dbReference type="InterPro" id="IPR025420">
    <property type="entry name" value="DUF4143"/>
</dbReference>
<dbReference type="InterPro" id="IPR027417">
    <property type="entry name" value="P-loop_NTPase"/>
</dbReference>
<dbReference type="InterPro" id="IPR041682">
    <property type="entry name" value="AAA_14"/>
</dbReference>
<sequence length="420" mass="49386">MDKELIKGLIAEYQQFVKSVSFVKRAVTLSDNFNYVFVGLRRVGKSYLMYQQIHHLIETGISPEEILFFNFEDERIAGMDTEHLDMIKRCYEEMYSHRPIFFLDEIQIVPHWEQFVRRLADQKYRVYVTGSNAKMLSKDIATTLGGRFMIQYVYPFSFREYLSSNGVQLDKLWIYKNRSEVVRHFDTYFRFGGLPELLVAEGQEKRQWLSSLFNKIFFGDLVARYSIRNDMALKVLIRKLAESVKQPSSFTRLANLVSSTGKKITTDTIIDYLNYLEDTWIMFSLENYASKLADKVSNKKYYFMDNGILSLFLMDPETSLLENLVAVTLKKRYGDALYFYHRNIEVDFYLDEGHKAIQVSYSLKDPETRKREVNALLKLAENVAVDDLCIITRDEEEMIVEGEKTIRVVPVWRWLLDDEG</sequence>
<reference evidence="1 2" key="1">
    <citation type="submission" date="2018-08" db="EMBL/GenBank/DDBJ databases">
        <title>A genome reference for cultivated species of the human gut microbiota.</title>
        <authorList>
            <person name="Zou Y."/>
            <person name="Xue W."/>
            <person name="Luo G."/>
        </authorList>
    </citation>
    <scope>NUCLEOTIDE SEQUENCE [LARGE SCALE GENOMIC DNA]</scope>
    <source>
        <strain evidence="1 2">AM17-48</strain>
    </source>
</reference>
<dbReference type="SUPFAM" id="SSF52540">
    <property type="entry name" value="P-loop containing nucleoside triphosphate hydrolases"/>
    <property type="match status" value="1"/>
</dbReference>
<gene>
    <name evidence="1" type="ORF">DW206_02425</name>
</gene>
<dbReference type="EMBL" id="QRJR01000001">
    <property type="protein sequence ID" value="RHH52883.1"/>
    <property type="molecule type" value="Genomic_DNA"/>
</dbReference>
<proteinExistence type="predicted"/>
<accession>A0A1Y4PAS8</accession>
<dbReference type="Proteomes" id="UP000283329">
    <property type="component" value="Unassembled WGS sequence"/>
</dbReference>
<evidence type="ECO:0000313" key="2">
    <source>
        <dbReference type="Proteomes" id="UP000283329"/>
    </source>
</evidence>
<dbReference type="PANTHER" id="PTHR33295:SF18">
    <property type="entry name" value="AAA+ ATPASE DOMAIN-CONTAINING PROTEIN"/>
    <property type="match status" value="1"/>
</dbReference>
<protein>
    <submittedName>
        <fullName evidence="1">ATP-binding protein</fullName>
    </submittedName>
</protein>
<organism evidence="1 2">
    <name type="scientific">Bacteroides ovatus</name>
    <dbReference type="NCBI Taxonomy" id="28116"/>
    <lineage>
        <taxon>Bacteria</taxon>
        <taxon>Pseudomonadati</taxon>
        <taxon>Bacteroidota</taxon>
        <taxon>Bacteroidia</taxon>
        <taxon>Bacteroidales</taxon>
        <taxon>Bacteroidaceae</taxon>
        <taxon>Bacteroides</taxon>
    </lineage>
</organism>
<comment type="caution">
    <text evidence="1">The sequence shown here is derived from an EMBL/GenBank/DDBJ whole genome shotgun (WGS) entry which is preliminary data.</text>
</comment>
<evidence type="ECO:0000313" key="1">
    <source>
        <dbReference type="EMBL" id="RHH52883.1"/>
    </source>
</evidence>
<keyword evidence="1" id="KW-0067">ATP-binding</keyword>
<dbReference type="GO" id="GO:0005524">
    <property type="term" value="F:ATP binding"/>
    <property type="evidence" value="ECO:0007669"/>
    <property type="project" value="UniProtKB-KW"/>
</dbReference>
<keyword evidence="1" id="KW-0547">Nucleotide-binding</keyword>